<proteinExistence type="predicted"/>
<sequence length="450" mass="50158">MMRSILALFSVIVHVVTAGKSFITLLDDDVSSQPLCHTEDLLVCQKAQVDVKVFMKNNVITFPPNITMKKTKSSIEKTGTKVIQLRDIDGKSSMGLITITIENFVILKVDTVHGKTYDLVNCGLDCYLWRTINATFFDHLDFSRPALNRTEFNRKLDPAIAQLMEESRQSNAQVVITIKIYYTRALWTITPNLLGVIENKIAETNAVMQNSYIPITIRGICPQLMDVSESGNARQFTNRIELYRPLNQLYDGADLAMLMTVNCRPGACGFASTINVINTGGIRLAWSPTFAGPSYIFAHELGHLLGGEHDRTELGCGFRCSGTAHGYLIHGLRYVTVMAYEPDGGQYEVIPYFSSPNIVSRNGLAFGTPVDDVRSTILSLRFAISRLGNDQCQRKFIWEDNGIIVKDAIHINLSLLASQKILGLAKWVTTHVIIQESNHRCSHQSHVGDQ</sequence>
<keyword evidence="1" id="KW-0732">Signal</keyword>
<dbReference type="Pfam" id="PF13688">
    <property type="entry name" value="Reprolysin_5"/>
    <property type="match status" value="1"/>
</dbReference>
<organism evidence="2 3">
    <name type="scientific">Tigriopus californicus</name>
    <name type="common">Marine copepod</name>
    <dbReference type="NCBI Taxonomy" id="6832"/>
    <lineage>
        <taxon>Eukaryota</taxon>
        <taxon>Metazoa</taxon>
        <taxon>Ecdysozoa</taxon>
        <taxon>Arthropoda</taxon>
        <taxon>Crustacea</taxon>
        <taxon>Multicrustacea</taxon>
        <taxon>Hexanauplia</taxon>
        <taxon>Copepoda</taxon>
        <taxon>Harpacticoida</taxon>
        <taxon>Harpacticidae</taxon>
        <taxon>Tigriopus</taxon>
    </lineage>
</organism>
<dbReference type="Gene3D" id="3.40.390.10">
    <property type="entry name" value="Collagenase (Catalytic Domain)"/>
    <property type="match status" value="1"/>
</dbReference>
<evidence type="ECO:0000256" key="1">
    <source>
        <dbReference type="SAM" id="SignalP"/>
    </source>
</evidence>
<protein>
    <recommendedName>
        <fullName evidence="4">Peptidase M12B domain-containing protein</fullName>
    </recommendedName>
</protein>
<reference evidence="2 3" key="1">
    <citation type="journal article" date="2018" name="Nat. Ecol. Evol.">
        <title>Genomic signatures of mitonuclear coevolution across populations of Tigriopus californicus.</title>
        <authorList>
            <person name="Barreto F.S."/>
            <person name="Watson E.T."/>
            <person name="Lima T.G."/>
            <person name="Willett C.S."/>
            <person name="Edmands S."/>
            <person name="Li W."/>
            <person name="Burton R.S."/>
        </authorList>
    </citation>
    <scope>NUCLEOTIDE SEQUENCE [LARGE SCALE GENOMIC DNA]</scope>
    <source>
        <strain evidence="2 3">San Diego</strain>
    </source>
</reference>
<dbReference type="Proteomes" id="UP000318571">
    <property type="component" value="Chromosome 3"/>
</dbReference>
<dbReference type="GO" id="GO:0008237">
    <property type="term" value="F:metallopeptidase activity"/>
    <property type="evidence" value="ECO:0007669"/>
    <property type="project" value="InterPro"/>
</dbReference>
<dbReference type="SUPFAM" id="SSF55486">
    <property type="entry name" value="Metalloproteases ('zincins'), catalytic domain"/>
    <property type="match status" value="1"/>
</dbReference>
<name>A0A553P646_TIGCA</name>
<dbReference type="InterPro" id="IPR024079">
    <property type="entry name" value="MetalloPept_cat_dom_sf"/>
</dbReference>
<feature type="chain" id="PRO_5021794756" description="Peptidase M12B domain-containing protein" evidence="1">
    <location>
        <begin position="19"/>
        <end position="450"/>
    </location>
</feature>
<comment type="caution">
    <text evidence="2">The sequence shown here is derived from an EMBL/GenBank/DDBJ whole genome shotgun (WGS) entry which is preliminary data.</text>
</comment>
<evidence type="ECO:0008006" key="4">
    <source>
        <dbReference type="Google" id="ProtNLM"/>
    </source>
</evidence>
<gene>
    <name evidence="2" type="ORF">TCAL_08581</name>
</gene>
<feature type="signal peptide" evidence="1">
    <location>
        <begin position="1"/>
        <end position="18"/>
    </location>
</feature>
<evidence type="ECO:0000313" key="2">
    <source>
        <dbReference type="EMBL" id="TRY73151.1"/>
    </source>
</evidence>
<accession>A0A553P646</accession>
<evidence type="ECO:0000313" key="3">
    <source>
        <dbReference type="Proteomes" id="UP000318571"/>
    </source>
</evidence>
<dbReference type="AlphaFoldDB" id="A0A553P646"/>
<dbReference type="EMBL" id="VCGU01000007">
    <property type="protein sequence ID" value="TRY73151.1"/>
    <property type="molecule type" value="Genomic_DNA"/>
</dbReference>
<keyword evidence="3" id="KW-1185">Reference proteome</keyword>